<dbReference type="PANTHER" id="PTHR24252">
    <property type="entry name" value="ACROSIN-RELATED"/>
    <property type="match status" value="1"/>
</dbReference>
<keyword evidence="2" id="KW-0732">Signal</keyword>
<evidence type="ECO:0000313" key="4">
    <source>
        <dbReference type="EnsemblMetazoa" id="XP_022659788"/>
    </source>
</evidence>
<dbReference type="InterPro" id="IPR001314">
    <property type="entry name" value="Peptidase_S1A"/>
</dbReference>
<dbReference type="CDD" id="cd00190">
    <property type="entry name" value="Tryp_SPc"/>
    <property type="match status" value="1"/>
</dbReference>
<name>A0A7M7K0Y8_VARDE</name>
<feature type="domain" description="Peptidase S1" evidence="3">
    <location>
        <begin position="36"/>
        <end position="321"/>
    </location>
</feature>
<dbReference type="InterPro" id="IPR009003">
    <property type="entry name" value="Peptidase_S1_PA"/>
</dbReference>
<keyword evidence="5" id="KW-1185">Reference proteome</keyword>
<dbReference type="InterPro" id="IPR043504">
    <property type="entry name" value="Peptidase_S1_PA_chymotrypsin"/>
</dbReference>
<evidence type="ECO:0000256" key="1">
    <source>
        <dbReference type="ARBA" id="ARBA00023157"/>
    </source>
</evidence>
<dbReference type="InParanoid" id="A0A7M7K0Y8"/>
<accession>A0A7M7K0Y8</accession>
<dbReference type="KEGG" id="vde:111249763"/>
<evidence type="ECO:0000256" key="2">
    <source>
        <dbReference type="SAM" id="SignalP"/>
    </source>
</evidence>
<dbReference type="Pfam" id="PF00089">
    <property type="entry name" value="Trypsin"/>
    <property type="match status" value="2"/>
</dbReference>
<organism evidence="4 5">
    <name type="scientific">Varroa destructor</name>
    <name type="common">Honeybee mite</name>
    <dbReference type="NCBI Taxonomy" id="109461"/>
    <lineage>
        <taxon>Eukaryota</taxon>
        <taxon>Metazoa</taxon>
        <taxon>Ecdysozoa</taxon>
        <taxon>Arthropoda</taxon>
        <taxon>Chelicerata</taxon>
        <taxon>Arachnida</taxon>
        <taxon>Acari</taxon>
        <taxon>Parasitiformes</taxon>
        <taxon>Mesostigmata</taxon>
        <taxon>Gamasina</taxon>
        <taxon>Dermanyssoidea</taxon>
        <taxon>Varroidae</taxon>
        <taxon>Varroa</taxon>
    </lineage>
</organism>
<reference evidence="4" key="1">
    <citation type="submission" date="2021-01" db="UniProtKB">
        <authorList>
            <consortium name="EnsemblMetazoa"/>
        </authorList>
    </citation>
    <scope>IDENTIFICATION</scope>
</reference>
<dbReference type="EnsemblMetazoa" id="XM_022804053">
    <property type="protein sequence ID" value="XP_022659788"/>
    <property type="gene ID" value="LOC111249763"/>
</dbReference>
<dbReference type="InterPro" id="IPR001254">
    <property type="entry name" value="Trypsin_dom"/>
</dbReference>
<dbReference type="PRINTS" id="PR00722">
    <property type="entry name" value="CHYMOTRYPSIN"/>
</dbReference>
<dbReference type="GeneID" id="111249763"/>
<dbReference type="PROSITE" id="PS00134">
    <property type="entry name" value="TRYPSIN_HIS"/>
    <property type="match status" value="1"/>
</dbReference>
<keyword evidence="1" id="KW-1015">Disulfide bond</keyword>
<dbReference type="GO" id="GO:0006508">
    <property type="term" value="P:proteolysis"/>
    <property type="evidence" value="ECO:0007669"/>
    <property type="project" value="InterPro"/>
</dbReference>
<evidence type="ECO:0000313" key="5">
    <source>
        <dbReference type="Proteomes" id="UP000594260"/>
    </source>
</evidence>
<proteinExistence type="predicted"/>
<dbReference type="AlphaFoldDB" id="A0A7M7K0Y8"/>
<dbReference type="Proteomes" id="UP000594260">
    <property type="component" value="Unplaced"/>
</dbReference>
<dbReference type="Gene3D" id="2.40.10.10">
    <property type="entry name" value="Trypsin-like serine proteases"/>
    <property type="match status" value="1"/>
</dbReference>
<dbReference type="GO" id="GO:0004252">
    <property type="term" value="F:serine-type endopeptidase activity"/>
    <property type="evidence" value="ECO:0007669"/>
    <property type="project" value="InterPro"/>
</dbReference>
<dbReference type="PANTHER" id="PTHR24252:SF7">
    <property type="entry name" value="HYALIN"/>
    <property type="match status" value="1"/>
</dbReference>
<dbReference type="OrthoDB" id="6514235at2759"/>
<dbReference type="RefSeq" id="XP_022659788.1">
    <property type="nucleotide sequence ID" value="XM_022804053.1"/>
</dbReference>
<dbReference type="SUPFAM" id="SSF50494">
    <property type="entry name" value="Trypsin-like serine proteases"/>
    <property type="match status" value="1"/>
</dbReference>
<dbReference type="InterPro" id="IPR018114">
    <property type="entry name" value="TRYPSIN_HIS"/>
</dbReference>
<evidence type="ECO:0000259" key="3">
    <source>
        <dbReference type="PROSITE" id="PS50240"/>
    </source>
</evidence>
<dbReference type="PROSITE" id="PS50240">
    <property type="entry name" value="TRYPSIN_DOM"/>
    <property type="match status" value="1"/>
</dbReference>
<sequence length="322" mass="34810">MMRIIWLTTILVNSAFCKPEPRECGRSRTSPSATRIVGGREALQKEFPWQVSLQMRGKPNQWLHVCGGTLLSPEHVLTAAHCYSRRSKYRVVAGMHKQGDMSNEAVQAATVSSFVIHESYNKPKPLMNDIAIITLKEPLNMTEAVEPACLPPAAPTLMQPNDKITVSGWGTTREGGQSSQVLMAVELPVISDTQCNEMYNGRGSGGSSTFNPIIGFWEVITSVTGGVLPTLMPPKFEASKIALDRAADGPIQGTMLCAGYPEGRRDSCQGDSGGPAVSKMNGSLSNIVGVVSWGTGCARKGKPGVYTEVAYFIDWINEKMQS</sequence>
<protein>
    <recommendedName>
        <fullName evidence="3">Peptidase S1 domain-containing protein</fullName>
    </recommendedName>
</protein>
<dbReference type="SMART" id="SM00020">
    <property type="entry name" value="Tryp_SPc"/>
    <property type="match status" value="1"/>
</dbReference>
<feature type="chain" id="PRO_5029445740" description="Peptidase S1 domain-containing protein" evidence="2">
    <location>
        <begin position="18"/>
        <end position="322"/>
    </location>
</feature>
<feature type="signal peptide" evidence="2">
    <location>
        <begin position="1"/>
        <end position="17"/>
    </location>
</feature>